<accession>A0A5J4UCD1</accession>
<evidence type="ECO:0000313" key="3">
    <source>
        <dbReference type="Proteomes" id="UP000324800"/>
    </source>
</evidence>
<comment type="caution">
    <text evidence="2">The sequence shown here is derived from an EMBL/GenBank/DDBJ whole genome shotgun (WGS) entry which is preliminary data.</text>
</comment>
<feature type="non-terminal residue" evidence="2">
    <location>
        <position position="464"/>
    </location>
</feature>
<feature type="compositionally biased region" description="Basic and acidic residues" evidence="1">
    <location>
        <begin position="435"/>
        <end position="444"/>
    </location>
</feature>
<feature type="region of interest" description="Disordered" evidence="1">
    <location>
        <begin position="313"/>
        <end position="464"/>
    </location>
</feature>
<feature type="compositionally biased region" description="Basic and acidic residues" evidence="1">
    <location>
        <begin position="313"/>
        <end position="323"/>
    </location>
</feature>
<name>A0A5J4UCD1_9EUKA</name>
<evidence type="ECO:0000256" key="1">
    <source>
        <dbReference type="SAM" id="MobiDB-lite"/>
    </source>
</evidence>
<feature type="compositionally biased region" description="Basic and acidic residues" evidence="1">
    <location>
        <begin position="331"/>
        <end position="349"/>
    </location>
</feature>
<gene>
    <name evidence="2" type="ORF">EZS28_036902</name>
</gene>
<evidence type="ECO:0000313" key="2">
    <source>
        <dbReference type="EMBL" id="KAA6367571.1"/>
    </source>
</evidence>
<feature type="compositionally biased region" description="Basic and acidic residues" evidence="1">
    <location>
        <begin position="451"/>
        <end position="464"/>
    </location>
</feature>
<feature type="compositionally biased region" description="Acidic residues" evidence="1">
    <location>
        <begin position="390"/>
        <end position="404"/>
    </location>
</feature>
<feature type="compositionally biased region" description="Low complexity" evidence="1">
    <location>
        <begin position="256"/>
        <end position="275"/>
    </location>
</feature>
<feature type="compositionally biased region" description="Basic and acidic residues" evidence="1">
    <location>
        <begin position="358"/>
        <end position="372"/>
    </location>
</feature>
<dbReference type="EMBL" id="SNRW01018196">
    <property type="protein sequence ID" value="KAA6367571.1"/>
    <property type="molecule type" value="Genomic_DNA"/>
</dbReference>
<proteinExistence type="predicted"/>
<feature type="region of interest" description="Disordered" evidence="1">
    <location>
        <begin position="139"/>
        <end position="166"/>
    </location>
</feature>
<feature type="region of interest" description="Disordered" evidence="1">
    <location>
        <begin position="232"/>
        <end position="278"/>
    </location>
</feature>
<dbReference type="Proteomes" id="UP000324800">
    <property type="component" value="Unassembled WGS sequence"/>
</dbReference>
<organism evidence="2 3">
    <name type="scientific">Streblomastix strix</name>
    <dbReference type="NCBI Taxonomy" id="222440"/>
    <lineage>
        <taxon>Eukaryota</taxon>
        <taxon>Metamonada</taxon>
        <taxon>Preaxostyla</taxon>
        <taxon>Oxymonadida</taxon>
        <taxon>Streblomastigidae</taxon>
        <taxon>Streblomastix</taxon>
    </lineage>
</organism>
<feature type="compositionally biased region" description="Polar residues" evidence="1">
    <location>
        <begin position="232"/>
        <end position="255"/>
    </location>
</feature>
<dbReference type="AlphaFoldDB" id="A0A5J4UCD1"/>
<protein>
    <submittedName>
        <fullName evidence="2">Uncharacterized protein</fullName>
    </submittedName>
</protein>
<sequence>MLGITFDLSSHELEQRLCECERKRNSKKNRSEIGQILYGKGKSTLEKSFRNSGALRKIEHLLRILKQWRMLRDLLKEYELRIESSLLDNIIVPILRRVLQRGMKVLQRQEKRLNIAKIPPKRPNKVILAIQVQQSSSSTSASSSDIATSPQSASFRGHPPSQTPISISTSVIQIPNRTNSQSSPSTSHNTPIQLNISTSAIFDSSQPFNTPETPTFPSIPHTVLQLNNQRPRIPNRATSNSSTSQASIDPTSNALTSTSHSQSQTQSQTKMQQQGHTHDENFARKQIAMIKRGQQGQLGASVTSTLATHCGDRATLKEEVDTQEREDEGEMKERQEWDVEMKGWDEGRNKNNNSNNNKGKDNNEQERDDDKNMNNQEDGEVASTKSTADQPEDHDEDAEIDQEEIEQRLRRKKRAKQEDEGGFLEGRDDEDDDTEKARIRDKEKRKSSHLSMEDKDDTFIDQKG</sequence>
<reference evidence="2 3" key="1">
    <citation type="submission" date="2019-03" db="EMBL/GenBank/DDBJ databases">
        <title>Single cell metagenomics reveals metabolic interactions within the superorganism composed of flagellate Streblomastix strix and complex community of Bacteroidetes bacteria on its surface.</title>
        <authorList>
            <person name="Treitli S.C."/>
            <person name="Kolisko M."/>
            <person name="Husnik F."/>
            <person name="Keeling P."/>
            <person name="Hampl V."/>
        </authorList>
    </citation>
    <scope>NUCLEOTIDE SEQUENCE [LARGE SCALE GENOMIC DNA]</scope>
    <source>
        <strain evidence="2">ST1C</strain>
    </source>
</reference>